<dbReference type="CDD" id="cd01335">
    <property type="entry name" value="Radical_SAM"/>
    <property type="match status" value="1"/>
</dbReference>
<dbReference type="EMBL" id="CP067089">
    <property type="protein sequence ID" value="QQO08736.1"/>
    <property type="molecule type" value="Genomic_DNA"/>
</dbReference>
<dbReference type="CDD" id="cd21128">
    <property type="entry name" value="SPASM_rSAM"/>
    <property type="match status" value="1"/>
</dbReference>
<keyword evidence="8" id="KW-1185">Reference proteome</keyword>
<evidence type="ECO:0000256" key="3">
    <source>
        <dbReference type="ARBA" id="ARBA00022723"/>
    </source>
</evidence>
<gene>
    <name evidence="7" type="ORF">JFL75_17685</name>
</gene>
<evidence type="ECO:0000256" key="1">
    <source>
        <dbReference type="ARBA" id="ARBA00001966"/>
    </source>
</evidence>
<dbReference type="SFLD" id="SFLDG01067">
    <property type="entry name" value="SPASM/twitch_domain_containing"/>
    <property type="match status" value="1"/>
</dbReference>
<reference evidence="7" key="1">
    <citation type="submission" date="2021-01" db="EMBL/GenBank/DDBJ databases">
        <title>Description of Breznakiella homolactica.</title>
        <authorList>
            <person name="Song Y."/>
            <person name="Brune A."/>
        </authorList>
    </citation>
    <scope>NUCLEOTIDE SEQUENCE</scope>
    <source>
        <strain evidence="7">RmG30</strain>
    </source>
</reference>
<dbReference type="InterPro" id="IPR013785">
    <property type="entry name" value="Aldolase_TIM"/>
</dbReference>
<dbReference type="PANTHER" id="PTHR43524">
    <property type="entry name" value="RADICAL SAM SUPERFAMILY PROTEIN"/>
    <property type="match status" value="1"/>
</dbReference>
<dbReference type="Proteomes" id="UP000595917">
    <property type="component" value="Chromosome"/>
</dbReference>
<evidence type="ECO:0000256" key="5">
    <source>
        <dbReference type="ARBA" id="ARBA00023014"/>
    </source>
</evidence>
<dbReference type="InterPro" id="IPR007197">
    <property type="entry name" value="rSAM"/>
</dbReference>
<proteinExistence type="predicted"/>
<feature type="domain" description="Radical SAM core" evidence="6">
    <location>
        <begin position="54"/>
        <end position="270"/>
    </location>
</feature>
<evidence type="ECO:0000259" key="6">
    <source>
        <dbReference type="PROSITE" id="PS51918"/>
    </source>
</evidence>
<organism evidence="7 8">
    <name type="scientific">Breznakiella homolactica</name>
    <dbReference type="NCBI Taxonomy" id="2798577"/>
    <lineage>
        <taxon>Bacteria</taxon>
        <taxon>Pseudomonadati</taxon>
        <taxon>Spirochaetota</taxon>
        <taxon>Spirochaetia</taxon>
        <taxon>Spirochaetales</taxon>
        <taxon>Breznakiellaceae</taxon>
        <taxon>Breznakiella</taxon>
    </lineage>
</organism>
<dbReference type="SUPFAM" id="SSF102114">
    <property type="entry name" value="Radical SAM enzymes"/>
    <property type="match status" value="1"/>
</dbReference>
<comment type="cofactor">
    <cofactor evidence="1">
        <name>[4Fe-4S] cluster</name>
        <dbReference type="ChEBI" id="CHEBI:49883"/>
    </cofactor>
</comment>
<dbReference type="Pfam" id="PF04055">
    <property type="entry name" value="Radical_SAM"/>
    <property type="match status" value="1"/>
</dbReference>
<dbReference type="AlphaFoldDB" id="A0A7T8B9W2"/>
<dbReference type="InterPro" id="IPR058240">
    <property type="entry name" value="rSAM_sf"/>
</dbReference>
<dbReference type="PROSITE" id="PS51918">
    <property type="entry name" value="RADICAL_SAM"/>
    <property type="match status" value="1"/>
</dbReference>
<evidence type="ECO:0000313" key="8">
    <source>
        <dbReference type="Proteomes" id="UP000595917"/>
    </source>
</evidence>
<dbReference type="Gene3D" id="3.20.20.70">
    <property type="entry name" value="Aldolase class I"/>
    <property type="match status" value="1"/>
</dbReference>
<dbReference type="GO" id="GO:0046872">
    <property type="term" value="F:metal ion binding"/>
    <property type="evidence" value="ECO:0007669"/>
    <property type="project" value="UniProtKB-KW"/>
</dbReference>
<dbReference type="GO" id="GO:0051536">
    <property type="term" value="F:iron-sulfur cluster binding"/>
    <property type="evidence" value="ECO:0007669"/>
    <property type="project" value="UniProtKB-KW"/>
</dbReference>
<dbReference type="SFLD" id="SFLDS00029">
    <property type="entry name" value="Radical_SAM"/>
    <property type="match status" value="1"/>
</dbReference>
<dbReference type="KEGG" id="bhc:JFL75_17685"/>
<dbReference type="GO" id="GO:0003824">
    <property type="term" value="F:catalytic activity"/>
    <property type="evidence" value="ECO:0007669"/>
    <property type="project" value="InterPro"/>
</dbReference>
<protein>
    <submittedName>
        <fullName evidence="7">Radical SAM protein</fullName>
    </submittedName>
</protein>
<evidence type="ECO:0000256" key="2">
    <source>
        <dbReference type="ARBA" id="ARBA00022691"/>
    </source>
</evidence>
<name>A0A7T8B9W2_9SPIR</name>
<dbReference type="PANTHER" id="PTHR43524:SF1">
    <property type="entry name" value="RADICAL SAM SUPERFAMILY PROTEIN"/>
    <property type="match status" value="1"/>
</dbReference>
<evidence type="ECO:0000313" key="7">
    <source>
        <dbReference type="EMBL" id="QQO08736.1"/>
    </source>
</evidence>
<accession>A0A7T8B9W2</accession>
<dbReference type="RefSeq" id="WP_215626042.1">
    <property type="nucleotide sequence ID" value="NZ_CP067089.2"/>
</dbReference>
<keyword evidence="2" id="KW-0949">S-adenosyl-L-methionine</keyword>
<keyword evidence="3" id="KW-0479">Metal-binding</keyword>
<keyword evidence="4" id="KW-0408">Iron</keyword>
<evidence type="ECO:0000256" key="4">
    <source>
        <dbReference type="ARBA" id="ARBA00023004"/>
    </source>
</evidence>
<sequence>MNLNIFMQKGIANIMKTAGRFYLNSRKGRAFLARIIPEITRSAALREENEKAGCHVPPFLIASIASRCNLSCAGCYARAGGALKDTACGGGLSPADLSAEEWMAVFAEAANLGTAFILLAGGEPLMRRDVITAAASMPSLVFPVFTNGTLMDGEFLSLFDENRHLIPVLSLEGNREATDVRRGTGVYAGVESAMAELKERRILFGVSVTVTRENMAEVLAESYTAELRSRGCGIVFFVEYVPAEPGTESLALDKAGQEELQRRTQGLKGRFSDTVILSFSGDEEAMGGCLASGRGFFHINPKGGAEPCPFSPFAKENIKNASLRDILGSRYFGEIRNLAAGNHTGGCVLFEKEAEVRAILAG</sequence>
<keyword evidence="5" id="KW-0411">Iron-sulfur</keyword>